<accession>A0ABQ0U9R1</accession>
<keyword evidence="3" id="KW-1185">Reference proteome</keyword>
<dbReference type="Proteomes" id="UP000321189">
    <property type="component" value="Unassembled WGS sequence"/>
</dbReference>
<reference evidence="2 3" key="1">
    <citation type="submission" date="2019-07" db="EMBL/GenBank/DDBJ databases">
        <title>Whole genome shotgun sequence of Pseudoalteromonas atlantica NBRC 103033.</title>
        <authorList>
            <person name="Hosoyama A."/>
            <person name="Uohara A."/>
            <person name="Ohji S."/>
            <person name="Ichikawa N."/>
        </authorList>
    </citation>
    <scope>NUCLEOTIDE SEQUENCE [LARGE SCALE GENOMIC DNA]</scope>
    <source>
        <strain evidence="2 3">NBRC 103033</strain>
    </source>
</reference>
<dbReference type="InterPro" id="IPR048341">
    <property type="entry name" value="DUF1285_N"/>
</dbReference>
<organism evidence="2 3">
    <name type="scientific">Pseudoalteromonas atlantica</name>
    <name type="common">Alteromonas atlantica</name>
    <dbReference type="NCBI Taxonomy" id="288"/>
    <lineage>
        <taxon>Bacteria</taxon>
        <taxon>Pseudomonadati</taxon>
        <taxon>Pseudomonadota</taxon>
        <taxon>Gammaproteobacteria</taxon>
        <taxon>Alteromonadales</taxon>
        <taxon>Pseudoalteromonadaceae</taxon>
        <taxon>Pseudoalteromonas</taxon>
    </lineage>
</organism>
<feature type="domain" description="DUF1285" evidence="1">
    <location>
        <begin position="17"/>
        <end position="61"/>
    </location>
</feature>
<gene>
    <name evidence="2" type="ORF">PAT01_04490</name>
</gene>
<dbReference type="EMBL" id="BJUT01000002">
    <property type="protein sequence ID" value="GEK75145.1"/>
    <property type="molecule type" value="Genomic_DNA"/>
</dbReference>
<evidence type="ECO:0000259" key="1">
    <source>
        <dbReference type="Pfam" id="PF06938"/>
    </source>
</evidence>
<proteinExistence type="predicted"/>
<comment type="caution">
    <text evidence="2">The sequence shown here is derived from an EMBL/GenBank/DDBJ whole genome shotgun (WGS) entry which is preliminary data.</text>
</comment>
<evidence type="ECO:0000313" key="3">
    <source>
        <dbReference type="Proteomes" id="UP000321189"/>
    </source>
</evidence>
<evidence type="ECO:0000313" key="2">
    <source>
        <dbReference type="EMBL" id="GEK75145.1"/>
    </source>
</evidence>
<name>A0ABQ0U9R1_PSEAF</name>
<protein>
    <recommendedName>
        <fullName evidence="1">DUF1285 domain-containing protein</fullName>
    </recommendedName>
</protein>
<dbReference type="Pfam" id="PF06938">
    <property type="entry name" value="DUF1285_N"/>
    <property type="match status" value="1"/>
</dbReference>
<dbReference type="Gene3D" id="3.10.540.10">
    <property type="entry name" value="duf1285 like domain"/>
    <property type="match status" value="1"/>
</dbReference>
<sequence>MISLTALSKQLSEPSKPFDSWQPAQCGELPIMINEQGQWFYDGSEITRPAMVKLFASFYAKKVSSFI</sequence>